<gene>
    <name evidence="1" type="ORF">SAMN02787118_13955</name>
</gene>
<sequence length="140" mass="15186">MPIDEELAVELLGRTDHGRLAASLRAMPFLALARHVVVDGRVLLRLHRGCGYHRACLGSVAAYGTDNLASAGPGESVWSVQIVGRCEAVEPTASHRGLFGPAPRFMDGEPFDPVHLSIEPQFSTVHSADGAMERQFRRTL</sequence>
<evidence type="ECO:0000313" key="1">
    <source>
        <dbReference type="EMBL" id="SFH04006.1"/>
    </source>
</evidence>
<name>A0A1I2WUG0_9ACTN</name>
<dbReference type="EMBL" id="FONR01000039">
    <property type="protein sequence ID" value="SFH04006.1"/>
    <property type="molecule type" value="Genomic_DNA"/>
</dbReference>
<dbReference type="OrthoDB" id="4279675at2"/>
<evidence type="ECO:0000313" key="2">
    <source>
        <dbReference type="Proteomes" id="UP000181942"/>
    </source>
</evidence>
<dbReference type="RefSeq" id="WP_075033412.1">
    <property type="nucleotide sequence ID" value="NZ_FONR01000039.1"/>
</dbReference>
<accession>A0A1I2WUG0</accession>
<organism evidence="1 2">
    <name type="scientific">Streptomyces mirabilis</name>
    <dbReference type="NCBI Taxonomy" id="68239"/>
    <lineage>
        <taxon>Bacteria</taxon>
        <taxon>Bacillati</taxon>
        <taxon>Actinomycetota</taxon>
        <taxon>Actinomycetes</taxon>
        <taxon>Kitasatosporales</taxon>
        <taxon>Streptomycetaceae</taxon>
        <taxon>Streptomyces</taxon>
    </lineage>
</organism>
<protein>
    <submittedName>
        <fullName evidence="1">Pyridoxamine 5'-phosphate oxidase</fullName>
    </submittedName>
</protein>
<dbReference type="Proteomes" id="UP000181942">
    <property type="component" value="Unassembled WGS sequence"/>
</dbReference>
<dbReference type="AlphaFoldDB" id="A0A1I2WUG0"/>
<dbReference type="Pfam" id="PF12900">
    <property type="entry name" value="Pyridox_ox_2"/>
    <property type="match status" value="1"/>
</dbReference>
<dbReference type="InterPro" id="IPR012349">
    <property type="entry name" value="Split_barrel_FMN-bd"/>
</dbReference>
<dbReference type="Gene3D" id="2.30.110.10">
    <property type="entry name" value="Electron Transport, Fmn-binding Protein, Chain A"/>
    <property type="match status" value="1"/>
</dbReference>
<proteinExistence type="predicted"/>
<dbReference type="InterPro" id="IPR024747">
    <property type="entry name" value="Pyridox_Oxase-rel"/>
</dbReference>
<reference evidence="1 2" key="1">
    <citation type="submission" date="2016-10" db="EMBL/GenBank/DDBJ databases">
        <authorList>
            <person name="de Groot N.N."/>
        </authorList>
    </citation>
    <scope>NUCLEOTIDE SEQUENCE [LARGE SCALE GENOMIC DNA]</scope>
    <source>
        <strain evidence="1 2">OK461</strain>
    </source>
</reference>